<reference evidence="8 9" key="1">
    <citation type="journal article" date="2011" name="Stand. Genomic Sci.">
        <title>Complete genome sequence of the acetate-degrading sulfate reducer Desulfobacca acetoxidans type strain (ASRB2).</title>
        <authorList>
            <person name="Goker M."/>
            <person name="Teshima H."/>
            <person name="Lapidus A."/>
            <person name="Nolan M."/>
            <person name="Lucas S."/>
            <person name="Hammon N."/>
            <person name="Deshpande S."/>
            <person name="Cheng J.F."/>
            <person name="Tapia R."/>
            <person name="Han C."/>
            <person name="Goodwin L."/>
            <person name="Pitluck S."/>
            <person name="Huntemann M."/>
            <person name="Liolios K."/>
            <person name="Ivanova N."/>
            <person name="Pagani I."/>
            <person name="Mavromatis K."/>
            <person name="Ovchinikova G."/>
            <person name="Pati A."/>
            <person name="Chen A."/>
            <person name="Palaniappan K."/>
            <person name="Land M."/>
            <person name="Hauser L."/>
            <person name="Brambilla E.M."/>
            <person name="Rohde M."/>
            <person name="Spring S."/>
            <person name="Detter J.C."/>
            <person name="Woyke T."/>
            <person name="Bristow J."/>
            <person name="Eisen J.A."/>
            <person name="Markowitz V."/>
            <person name="Hugenholtz P."/>
            <person name="Kyrpides N.C."/>
            <person name="Klenk H.P."/>
        </authorList>
    </citation>
    <scope>NUCLEOTIDE SEQUENCE [LARGE SCALE GENOMIC DNA]</scope>
    <source>
        <strain evidence="9">ATCC 700848 / DSM 11109 / ASRB2</strain>
    </source>
</reference>
<dbReference type="CDD" id="cd00432">
    <property type="entry name" value="Ribosomal_L18_L5e"/>
    <property type="match status" value="1"/>
</dbReference>
<dbReference type="FunFam" id="3.30.420.100:FF:000001">
    <property type="entry name" value="50S ribosomal protein L18"/>
    <property type="match status" value="1"/>
</dbReference>
<dbReference type="SUPFAM" id="SSF53137">
    <property type="entry name" value="Translational machinery components"/>
    <property type="match status" value="1"/>
</dbReference>
<keyword evidence="5 7" id="KW-0687">Ribonucleoprotein</keyword>
<dbReference type="GO" id="GO:0006412">
    <property type="term" value="P:translation"/>
    <property type="evidence" value="ECO:0007669"/>
    <property type="project" value="UniProtKB-UniRule"/>
</dbReference>
<evidence type="ECO:0000256" key="7">
    <source>
        <dbReference type="HAMAP-Rule" id="MF_01337"/>
    </source>
</evidence>
<dbReference type="GO" id="GO:0008097">
    <property type="term" value="F:5S rRNA binding"/>
    <property type="evidence" value="ECO:0007669"/>
    <property type="project" value="TreeGrafter"/>
</dbReference>
<keyword evidence="2 7" id="KW-0699">rRNA-binding</keyword>
<dbReference type="InterPro" id="IPR057268">
    <property type="entry name" value="Ribosomal_L18"/>
</dbReference>
<dbReference type="Pfam" id="PF00861">
    <property type="entry name" value="Ribosomal_L18p"/>
    <property type="match status" value="1"/>
</dbReference>
<dbReference type="eggNOG" id="COG0256">
    <property type="taxonomic scope" value="Bacteria"/>
</dbReference>
<dbReference type="STRING" id="880072.Desac_1440"/>
<evidence type="ECO:0000256" key="3">
    <source>
        <dbReference type="ARBA" id="ARBA00022884"/>
    </source>
</evidence>
<dbReference type="InterPro" id="IPR005484">
    <property type="entry name" value="Ribosomal_uL18_bac/plant/anim"/>
</dbReference>
<dbReference type="GO" id="GO:0022625">
    <property type="term" value="C:cytosolic large ribosomal subunit"/>
    <property type="evidence" value="ECO:0007669"/>
    <property type="project" value="TreeGrafter"/>
</dbReference>
<reference evidence="9" key="2">
    <citation type="submission" date="2011-03" db="EMBL/GenBank/DDBJ databases">
        <title>The complete genome of Desulfobacca acetoxidans DSM 11109.</title>
        <authorList>
            <consortium name="US DOE Joint Genome Institute (JGI-PGF)"/>
            <person name="Lucas S."/>
            <person name="Copeland A."/>
            <person name="Lapidus A."/>
            <person name="Bruce D."/>
            <person name="Goodwin L."/>
            <person name="Pitluck S."/>
            <person name="Peters L."/>
            <person name="Kyrpides N."/>
            <person name="Mavromatis K."/>
            <person name="Ivanova N."/>
            <person name="Ovchinnikova G."/>
            <person name="Teshima H."/>
            <person name="Detter J.C."/>
            <person name="Han C."/>
            <person name="Land M."/>
            <person name="Hauser L."/>
            <person name="Markowitz V."/>
            <person name="Cheng J.-F."/>
            <person name="Hugenholtz P."/>
            <person name="Woyke T."/>
            <person name="Wu D."/>
            <person name="Spring S."/>
            <person name="Schueler E."/>
            <person name="Brambilla E."/>
            <person name="Klenk H.-P."/>
            <person name="Eisen J.A."/>
        </authorList>
    </citation>
    <scope>NUCLEOTIDE SEQUENCE [LARGE SCALE GENOMIC DNA]</scope>
    <source>
        <strain evidence="9">ATCC 700848 / DSM 11109 / ASRB2</strain>
    </source>
</reference>
<evidence type="ECO:0000313" key="8">
    <source>
        <dbReference type="EMBL" id="AEB09295.1"/>
    </source>
</evidence>
<name>F2NJC3_DESAR</name>
<dbReference type="PANTHER" id="PTHR12899:SF3">
    <property type="entry name" value="LARGE RIBOSOMAL SUBUNIT PROTEIN UL18M"/>
    <property type="match status" value="1"/>
</dbReference>
<dbReference type="NCBIfam" id="TIGR00060">
    <property type="entry name" value="L18_bact"/>
    <property type="match status" value="1"/>
</dbReference>
<keyword evidence="3 7" id="KW-0694">RNA-binding</keyword>
<keyword evidence="4 7" id="KW-0689">Ribosomal protein</keyword>
<evidence type="ECO:0000256" key="5">
    <source>
        <dbReference type="ARBA" id="ARBA00023274"/>
    </source>
</evidence>
<dbReference type="EMBL" id="CP002629">
    <property type="protein sequence ID" value="AEB09295.1"/>
    <property type="molecule type" value="Genomic_DNA"/>
</dbReference>
<dbReference type="HAMAP" id="MF_01337_B">
    <property type="entry name" value="Ribosomal_uL18_B"/>
    <property type="match status" value="1"/>
</dbReference>
<proteinExistence type="inferred from homology"/>
<evidence type="ECO:0000256" key="6">
    <source>
        <dbReference type="ARBA" id="ARBA00035197"/>
    </source>
</evidence>
<dbReference type="Gene3D" id="3.30.420.100">
    <property type="match status" value="1"/>
</dbReference>
<dbReference type="Proteomes" id="UP000000483">
    <property type="component" value="Chromosome"/>
</dbReference>
<comment type="subunit">
    <text evidence="7">Part of the 50S ribosomal subunit; part of the 5S rRNA/L5/L18/L25 subcomplex. Contacts the 5S and 23S rRNAs.</text>
</comment>
<comment type="similarity">
    <text evidence="1 7">Belongs to the universal ribosomal protein uL18 family.</text>
</comment>
<comment type="function">
    <text evidence="7">This is one of the proteins that bind and probably mediate the attachment of the 5S RNA into the large ribosomal subunit, where it forms part of the central protuberance.</text>
</comment>
<evidence type="ECO:0000256" key="1">
    <source>
        <dbReference type="ARBA" id="ARBA00007116"/>
    </source>
</evidence>
<evidence type="ECO:0000313" key="9">
    <source>
        <dbReference type="Proteomes" id="UP000000483"/>
    </source>
</evidence>
<dbReference type="HOGENOM" id="CLU_098841_0_1_7"/>
<keyword evidence="9" id="KW-1185">Reference proteome</keyword>
<gene>
    <name evidence="7" type="primary">rplR</name>
    <name evidence="8" type="ordered locus">Desac_1440</name>
</gene>
<protein>
    <recommendedName>
        <fullName evidence="6 7">Large ribosomal subunit protein uL18</fullName>
    </recommendedName>
</protein>
<organism evidence="8 9">
    <name type="scientific">Desulfobacca acetoxidans (strain ATCC 700848 / DSM 11109 / ASRB2)</name>
    <dbReference type="NCBI Taxonomy" id="880072"/>
    <lineage>
        <taxon>Bacteria</taxon>
        <taxon>Pseudomonadati</taxon>
        <taxon>Thermodesulfobacteriota</taxon>
        <taxon>Desulfobaccia</taxon>
        <taxon>Desulfobaccales</taxon>
        <taxon>Desulfobaccaceae</taxon>
        <taxon>Desulfobacca</taxon>
    </lineage>
</organism>
<dbReference type="GO" id="GO:0003735">
    <property type="term" value="F:structural constituent of ribosome"/>
    <property type="evidence" value="ECO:0007669"/>
    <property type="project" value="InterPro"/>
</dbReference>
<dbReference type="KEGG" id="dao:Desac_1440"/>
<evidence type="ECO:0000256" key="4">
    <source>
        <dbReference type="ARBA" id="ARBA00022980"/>
    </source>
</evidence>
<dbReference type="AlphaFoldDB" id="F2NJC3"/>
<sequence length="138" mass="15429">MAASGHDRVLVDKVTIMGQTNPKVVARLKRKRRVRKNILGVSERPRLSVFKSSRHIYAQIIDDQKGQTLIAASTLSKQLRSEATSLKKTEAARMVGKLLAEKAKTIGISQVAFDRNGFLYHGRIKELADSCREHGLDF</sequence>
<dbReference type="InterPro" id="IPR004389">
    <property type="entry name" value="Ribosomal_uL18_bac-type"/>
</dbReference>
<accession>F2NJC3</accession>
<dbReference type="PANTHER" id="PTHR12899">
    <property type="entry name" value="39S RIBOSOMAL PROTEIN L18, MITOCHONDRIAL"/>
    <property type="match status" value="1"/>
</dbReference>
<evidence type="ECO:0000256" key="2">
    <source>
        <dbReference type="ARBA" id="ARBA00022730"/>
    </source>
</evidence>